<name>A0A9P1MZ49_9PELO</name>
<evidence type="ECO:0000256" key="2">
    <source>
        <dbReference type="SAM" id="Coils"/>
    </source>
</evidence>
<organism evidence="5 6">
    <name type="scientific">Caenorhabditis angaria</name>
    <dbReference type="NCBI Taxonomy" id="860376"/>
    <lineage>
        <taxon>Eukaryota</taxon>
        <taxon>Metazoa</taxon>
        <taxon>Ecdysozoa</taxon>
        <taxon>Nematoda</taxon>
        <taxon>Chromadorea</taxon>
        <taxon>Rhabditida</taxon>
        <taxon>Rhabditina</taxon>
        <taxon>Rhabditomorpha</taxon>
        <taxon>Rhabditoidea</taxon>
        <taxon>Rhabditidae</taxon>
        <taxon>Peloderinae</taxon>
        <taxon>Caenorhabditis</taxon>
    </lineage>
</organism>
<sequence length="1328" mass="152919">MNTIADNAEKIREISEIFTVKGELFLEMIEKEVENGVITAAEANSRSAKMLEIQKEMLKIEMYADEAENLRRIKNIYVKKLEIAQEKYKALLKKEFIESRNGKEELRAKKTLEIAQRHFMERTEFEAIEISPFSEEYLIEEDQTKYRRRRSRSIGAVVKRALKTVKRRLSAGREKTNHHCSFTGQTMALMSKMAPAAASCCRTGILKPITTMAPAVRHSHAALFRKRPGQLIVNRIKDVCHFYFIGIGFLPVLFALAYNHIVYGTCELKDYPTEGPPPHHWQFERTPVRQWWAKWFGVSDVEHHERNLAYYEKQGILARWRQIEQRVKHLEGERWDYKEINMNNMDTMRSKMNCLSTLSHNRASINSFNMPVIVSICLIVQNFEMLENIVAWVLNNYIGEYLEDLNTDQLSVALLSGQVELENVPLKKTALRKLDLPLEVRSGLLGKLTLSVPITHLRSEPWTLQLSDVLIIVGPLSSEKRYDVEAVEQVEQQRKEQMLEELENKHKTALFDMLGIQVPDSQDSWWGASLISTVLNNIQLILNNVHIRYEDNTTITGQTFNCGIRIQKMTMQTTNSKWKPGFAETQRGVNIFKKLDLIGFSIYWNSKATMTENITTPKQLKDILAPETSSNAYIIQPCSGEMRMEKNSSKFPLKQKIPRFKFFLKPELIVCELTRHQMTELKALNREWVRFERARQHRKWRPLCSIGEDAKTWWHFAYNRIMDDSRRTNSNRTWEFAANRAKILNQYCRAYYRRLLALLANPTAVKETVIDPATAAKTSTNSETIGPSLDDKTIMKQIEHDSHYTFHELQIFRETVFRRLVREKEKELGITVTNMVNSPDDNFENLEPPPNEEVITEEPTGNTNVDPAGGGLYSWITGFFVQPAENEKHDDKFDFGNVDVGELKEINVKEMEDEILDVLHETWDDSTLLRRDALLAQIALRLEHLTLRFVDSYTLNGIEQQRVLALELSGVSTRMEISPKQHSLSVDLTVNDMSIQRLRSGHQRPKSKLAEISESLLYSTAESTKMLLTIGRDDEDAISTKLPMFSMHYSRRSPRLIVRHVINCRLRPVNIVYEEGALDGLSTLFTDDPEIFNENKIMESDEDFIDVREEISMIESHVYVNLQVPVVRMEIRGRGFTKREMRPTTIWEPGESIACFNVERLQFNVVSKEQFLTNLKLAIGHVEMRDTIENTTYSLLSTYSQTGMNKTLSNSCPDLQKRTTVPNSTIRIPTRPSKSDDIFISASVPSESLIDPIRPLNLSTITSVASIDTTSMTGPTSPTGFGTTSTISTVSNSSKSEVIIKLTYVDKQHSQFERKYKKVGWFYFGQKS</sequence>
<dbReference type="Pfam" id="PF09781">
    <property type="entry name" value="NDUF_B5"/>
    <property type="match status" value="1"/>
</dbReference>
<feature type="domain" description="Chorein N-terminal" evidence="4">
    <location>
        <begin position="385"/>
        <end position="1089"/>
    </location>
</feature>
<keyword evidence="3" id="KW-1133">Transmembrane helix</keyword>
<proteinExistence type="predicted"/>
<dbReference type="PANTHER" id="PTHR16166:SF141">
    <property type="entry name" value="INTERMEMBRANE LIPID TRANSFER PROTEIN VPS13D"/>
    <property type="match status" value="1"/>
</dbReference>
<comment type="caution">
    <text evidence="5">The sequence shown here is derived from an EMBL/GenBank/DDBJ whole genome shotgun (WGS) entry which is preliminary data.</text>
</comment>
<evidence type="ECO:0000256" key="1">
    <source>
        <dbReference type="ARBA" id="ARBA00022448"/>
    </source>
</evidence>
<dbReference type="EMBL" id="CANHGI010000002">
    <property type="protein sequence ID" value="CAI5441536.1"/>
    <property type="molecule type" value="Genomic_DNA"/>
</dbReference>
<dbReference type="GO" id="GO:0007005">
    <property type="term" value="P:mitochondrion organization"/>
    <property type="evidence" value="ECO:0007669"/>
    <property type="project" value="TreeGrafter"/>
</dbReference>
<dbReference type="OrthoDB" id="272810at2759"/>
<dbReference type="GO" id="GO:0006623">
    <property type="term" value="P:protein targeting to vacuole"/>
    <property type="evidence" value="ECO:0007669"/>
    <property type="project" value="TreeGrafter"/>
</dbReference>
<feature type="coiled-coil region" evidence="2">
    <location>
        <begin position="53"/>
        <end position="87"/>
    </location>
</feature>
<keyword evidence="3" id="KW-0812">Transmembrane</keyword>
<keyword evidence="3" id="KW-0472">Membrane</keyword>
<keyword evidence="1" id="KW-0813">Transport</keyword>
<dbReference type="Pfam" id="PF12624">
    <property type="entry name" value="VPS13_N"/>
    <property type="match status" value="1"/>
</dbReference>
<evidence type="ECO:0000256" key="3">
    <source>
        <dbReference type="SAM" id="Phobius"/>
    </source>
</evidence>
<reference evidence="5" key="1">
    <citation type="submission" date="2022-11" db="EMBL/GenBank/DDBJ databases">
        <authorList>
            <person name="Kikuchi T."/>
        </authorList>
    </citation>
    <scope>NUCLEOTIDE SEQUENCE</scope>
    <source>
        <strain evidence="5">PS1010</strain>
    </source>
</reference>
<feature type="transmembrane region" description="Helical" evidence="3">
    <location>
        <begin position="242"/>
        <end position="263"/>
    </location>
</feature>
<evidence type="ECO:0000313" key="5">
    <source>
        <dbReference type="EMBL" id="CAI5441536.1"/>
    </source>
</evidence>
<dbReference type="InterPro" id="IPR019173">
    <property type="entry name" value="NADH_UbQ_OxRdtase_B5_su"/>
</dbReference>
<dbReference type="InterPro" id="IPR026847">
    <property type="entry name" value="VPS13"/>
</dbReference>
<accession>A0A9P1MZ49</accession>
<keyword evidence="2" id="KW-0175">Coiled coil</keyword>
<protein>
    <recommendedName>
        <fullName evidence="4">Chorein N-terminal domain-containing protein</fullName>
    </recommendedName>
</protein>
<dbReference type="PANTHER" id="PTHR16166">
    <property type="entry name" value="VACUOLAR PROTEIN SORTING-ASSOCIATED PROTEIN VPS13"/>
    <property type="match status" value="1"/>
</dbReference>
<keyword evidence="6" id="KW-1185">Reference proteome</keyword>
<dbReference type="GO" id="GO:0045053">
    <property type="term" value="P:protein retention in Golgi apparatus"/>
    <property type="evidence" value="ECO:0007669"/>
    <property type="project" value="TreeGrafter"/>
</dbReference>
<evidence type="ECO:0000313" key="6">
    <source>
        <dbReference type="Proteomes" id="UP001152747"/>
    </source>
</evidence>
<dbReference type="InterPro" id="IPR026854">
    <property type="entry name" value="VPS13_N"/>
</dbReference>
<gene>
    <name evidence="5" type="ORF">CAMP_LOCUS4173</name>
</gene>
<dbReference type="Proteomes" id="UP001152747">
    <property type="component" value="Unassembled WGS sequence"/>
</dbReference>
<evidence type="ECO:0000259" key="4">
    <source>
        <dbReference type="Pfam" id="PF12624"/>
    </source>
</evidence>